<comment type="caution">
    <text evidence="2">The sequence shown here is derived from an EMBL/GenBank/DDBJ whole genome shotgun (WGS) entry which is preliminary data.</text>
</comment>
<accession>A0A820HKS3</accession>
<organism evidence="2 3">
    <name type="scientific">Adineta steineri</name>
    <dbReference type="NCBI Taxonomy" id="433720"/>
    <lineage>
        <taxon>Eukaryota</taxon>
        <taxon>Metazoa</taxon>
        <taxon>Spiralia</taxon>
        <taxon>Gnathifera</taxon>
        <taxon>Rotifera</taxon>
        <taxon>Eurotatoria</taxon>
        <taxon>Bdelloidea</taxon>
        <taxon>Adinetida</taxon>
        <taxon>Adinetidae</taxon>
        <taxon>Adineta</taxon>
    </lineage>
</organism>
<feature type="non-terminal residue" evidence="2">
    <location>
        <position position="1"/>
    </location>
</feature>
<dbReference type="InterPro" id="IPR001242">
    <property type="entry name" value="Condensation_dom"/>
</dbReference>
<protein>
    <recommendedName>
        <fullName evidence="1">Condensation domain-containing protein</fullName>
    </recommendedName>
</protein>
<evidence type="ECO:0000313" key="3">
    <source>
        <dbReference type="Proteomes" id="UP000663881"/>
    </source>
</evidence>
<sequence length="209" mass="24447">MTLLARATAPASFAQCRMWYKKQKDADTDQSSLMIHNIPFFYRLYTGDTLSVEQLRHALQLVVNKHESLHTSLIYDPNKNILMQRVLTQQDINNDMFIVTESTYETDEQLNHIIENEKRNPHLFDLTQGLVCRCHIIYYKQISSNNILSDKDLIIFNFHHALSDFPSMNIFLRDLNQAYTTGQLLYNDNTNLRYLDYAVIEQQMSMTGA</sequence>
<evidence type="ECO:0000313" key="2">
    <source>
        <dbReference type="EMBL" id="CAF4297672.1"/>
    </source>
</evidence>
<dbReference type="AlphaFoldDB" id="A0A820HKS3"/>
<feature type="domain" description="Condensation" evidence="1">
    <location>
        <begin position="7"/>
        <end position="206"/>
    </location>
</feature>
<name>A0A820HKS3_9BILA</name>
<dbReference type="PANTHER" id="PTHR45398:SF1">
    <property type="entry name" value="ENZYME, PUTATIVE (JCVI)-RELATED"/>
    <property type="match status" value="1"/>
</dbReference>
<dbReference type="Pfam" id="PF00668">
    <property type="entry name" value="Condensation"/>
    <property type="match status" value="1"/>
</dbReference>
<dbReference type="InterPro" id="IPR023213">
    <property type="entry name" value="CAT-like_dom_sf"/>
</dbReference>
<proteinExistence type="predicted"/>
<dbReference type="EMBL" id="CAJOAY010016158">
    <property type="protein sequence ID" value="CAF4297672.1"/>
    <property type="molecule type" value="Genomic_DNA"/>
</dbReference>
<gene>
    <name evidence="2" type="ORF">OKA104_LOCUS46044</name>
</gene>
<dbReference type="SUPFAM" id="SSF52777">
    <property type="entry name" value="CoA-dependent acyltransferases"/>
    <property type="match status" value="1"/>
</dbReference>
<dbReference type="Proteomes" id="UP000663881">
    <property type="component" value="Unassembled WGS sequence"/>
</dbReference>
<dbReference type="GO" id="GO:0003824">
    <property type="term" value="F:catalytic activity"/>
    <property type="evidence" value="ECO:0007669"/>
    <property type="project" value="InterPro"/>
</dbReference>
<evidence type="ECO:0000259" key="1">
    <source>
        <dbReference type="Pfam" id="PF00668"/>
    </source>
</evidence>
<dbReference type="PANTHER" id="PTHR45398">
    <property type="match status" value="1"/>
</dbReference>
<reference evidence="2" key="1">
    <citation type="submission" date="2021-02" db="EMBL/GenBank/DDBJ databases">
        <authorList>
            <person name="Nowell W R."/>
        </authorList>
    </citation>
    <scope>NUCLEOTIDE SEQUENCE</scope>
</reference>
<dbReference type="Gene3D" id="3.30.559.10">
    <property type="entry name" value="Chloramphenicol acetyltransferase-like domain"/>
    <property type="match status" value="1"/>
</dbReference>